<dbReference type="Proteomes" id="UP000799753">
    <property type="component" value="Unassembled WGS sequence"/>
</dbReference>
<evidence type="ECO:0000259" key="8">
    <source>
        <dbReference type="Pfam" id="PF20684"/>
    </source>
</evidence>
<dbReference type="AlphaFoldDB" id="A0A6A6S443"/>
<organism evidence="9 10">
    <name type="scientific">Massarina eburnea CBS 473.64</name>
    <dbReference type="NCBI Taxonomy" id="1395130"/>
    <lineage>
        <taxon>Eukaryota</taxon>
        <taxon>Fungi</taxon>
        <taxon>Dikarya</taxon>
        <taxon>Ascomycota</taxon>
        <taxon>Pezizomycotina</taxon>
        <taxon>Dothideomycetes</taxon>
        <taxon>Pleosporomycetidae</taxon>
        <taxon>Pleosporales</taxon>
        <taxon>Massarineae</taxon>
        <taxon>Massarinaceae</taxon>
        <taxon>Massarina</taxon>
    </lineage>
</organism>
<feature type="compositionally biased region" description="Basic and acidic residues" evidence="6">
    <location>
        <begin position="313"/>
        <end position="331"/>
    </location>
</feature>
<dbReference type="GO" id="GO:0016020">
    <property type="term" value="C:membrane"/>
    <property type="evidence" value="ECO:0007669"/>
    <property type="project" value="UniProtKB-SubCell"/>
</dbReference>
<evidence type="ECO:0000256" key="3">
    <source>
        <dbReference type="ARBA" id="ARBA00022989"/>
    </source>
</evidence>
<comment type="similarity">
    <text evidence="5">Belongs to the SAT4 family.</text>
</comment>
<evidence type="ECO:0000256" key="2">
    <source>
        <dbReference type="ARBA" id="ARBA00022692"/>
    </source>
</evidence>
<reference evidence="9" key="1">
    <citation type="journal article" date="2020" name="Stud. Mycol.">
        <title>101 Dothideomycetes genomes: a test case for predicting lifestyles and emergence of pathogens.</title>
        <authorList>
            <person name="Haridas S."/>
            <person name="Albert R."/>
            <person name="Binder M."/>
            <person name="Bloem J."/>
            <person name="Labutti K."/>
            <person name="Salamov A."/>
            <person name="Andreopoulos B."/>
            <person name="Baker S."/>
            <person name="Barry K."/>
            <person name="Bills G."/>
            <person name="Bluhm B."/>
            <person name="Cannon C."/>
            <person name="Castanera R."/>
            <person name="Culley D."/>
            <person name="Daum C."/>
            <person name="Ezra D."/>
            <person name="Gonzalez J."/>
            <person name="Henrissat B."/>
            <person name="Kuo A."/>
            <person name="Liang C."/>
            <person name="Lipzen A."/>
            <person name="Lutzoni F."/>
            <person name="Magnuson J."/>
            <person name="Mondo S."/>
            <person name="Nolan M."/>
            <person name="Ohm R."/>
            <person name="Pangilinan J."/>
            <person name="Park H.-J."/>
            <person name="Ramirez L."/>
            <person name="Alfaro M."/>
            <person name="Sun H."/>
            <person name="Tritt A."/>
            <person name="Yoshinaga Y."/>
            <person name="Zwiers L.-H."/>
            <person name="Turgeon B."/>
            <person name="Goodwin S."/>
            <person name="Spatafora J."/>
            <person name="Crous P."/>
            <person name="Grigoriev I."/>
        </authorList>
    </citation>
    <scope>NUCLEOTIDE SEQUENCE</scope>
    <source>
        <strain evidence="9">CBS 473.64</strain>
    </source>
</reference>
<name>A0A6A6S443_9PLEO</name>
<keyword evidence="4 7" id="KW-0472">Membrane</keyword>
<keyword evidence="2 7" id="KW-0812">Transmembrane</keyword>
<dbReference type="PANTHER" id="PTHR33048:SF146">
    <property type="entry name" value="INTEGRAL MEMBRANE PROTEIN"/>
    <property type="match status" value="1"/>
</dbReference>
<sequence length="362" mass="40456">MSSTPNSTYSQAEVLRTEYALFVLTTLFVITRVVIHVSKRRTLEFQDFFIYLAYALYLGLWAQYIVAVPYLFKLSAVSSGEIAPYPDVTKDVAYMSKLIWTAQMCFYICLWSVKMSLLSLYRKLITSLEIIYSRIWWGIVIFAALAYIGCIISSVMSCTSLKAFFNAGSCSSPDELQNQIISLYYSYAVDVVTDLMVMFLPIHLVWGLRMARAEKAGILVLFGGGFVCIAFGTLRVVQVGIQHGKAVSPEPKWLTLWTVIEVSMAIIIGCSPTFATLVRARIKSKKSSGNKQGYLKQGEGVDLETIGSSGRRNRSDTESNMDSLREDERPVALRRNTLFNGGITVTTTVQQDNRRKNSKSGG</sequence>
<proteinExistence type="inferred from homology"/>
<comment type="subcellular location">
    <subcellularLocation>
        <location evidence="1">Membrane</location>
        <topology evidence="1">Multi-pass membrane protein</topology>
    </subcellularLocation>
</comment>
<keyword evidence="10" id="KW-1185">Reference proteome</keyword>
<dbReference type="EMBL" id="MU006782">
    <property type="protein sequence ID" value="KAF2641901.1"/>
    <property type="molecule type" value="Genomic_DNA"/>
</dbReference>
<feature type="transmembrane region" description="Helical" evidence="7">
    <location>
        <begin position="218"/>
        <end position="241"/>
    </location>
</feature>
<dbReference type="OrthoDB" id="444631at2759"/>
<dbReference type="InterPro" id="IPR052337">
    <property type="entry name" value="SAT4-like"/>
</dbReference>
<evidence type="ECO:0000256" key="6">
    <source>
        <dbReference type="SAM" id="MobiDB-lite"/>
    </source>
</evidence>
<feature type="region of interest" description="Disordered" evidence="6">
    <location>
        <begin position="304"/>
        <end position="337"/>
    </location>
</feature>
<protein>
    <recommendedName>
        <fullName evidence="8">Rhodopsin domain-containing protein</fullName>
    </recommendedName>
</protein>
<gene>
    <name evidence="9" type="ORF">P280DRAFT_548513</name>
</gene>
<feature type="transmembrane region" description="Helical" evidence="7">
    <location>
        <begin position="92"/>
        <end position="113"/>
    </location>
</feature>
<feature type="transmembrane region" description="Helical" evidence="7">
    <location>
        <begin position="253"/>
        <end position="278"/>
    </location>
</feature>
<evidence type="ECO:0000256" key="5">
    <source>
        <dbReference type="ARBA" id="ARBA00038359"/>
    </source>
</evidence>
<dbReference type="InterPro" id="IPR049326">
    <property type="entry name" value="Rhodopsin_dom_fungi"/>
</dbReference>
<dbReference type="PANTHER" id="PTHR33048">
    <property type="entry name" value="PTH11-LIKE INTEGRAL MEMBRANE PROTEIN (AFU_ORTHOLOGUE AFUA_5G11245)"/>
    <property type="match status" value="1"/>
</dbReference>
<evidence type="ECO:0000256" key="4">
    <source>
        <dbReference type="ARBA" id="ARBA00023136"/>
    </source>
</evidence>
<feature type="transmembrane region" description="Helical" evidence="7">
    <location>
        <begin position="134"/>
        <end position="156"/>
    </location>
</feature>
<evidence type="ECO:0000313" key="9">
    <source>
        <dbReference type="EMBL" id="KAF2641901.1"/>
    </source>
</evidence>
<feature type="transmembrane region" description="Helical" evidence="7">
    <location>
        <begin position="20"/>
        <end position="37"/>
    </location>
</feature>
<accession>A0A6A6S443</accession>
<evidence type="ECO:0000313" key="10">
    <source>
        <dbReference type="Proteomes" id="UP000799753"/>
    </source>
</evidence>
<evidence type="ECO:0000256" key="1">
    <source>
        <dbReference type="ARBA" id="ARBA00004141"/>
    </source>
</evidence>
<feature type="transmembrane region" description="Helical" evidence="7">
    <location>
        <begin position="49"/>
        <end position="72"/>
    </location>
</feature>
<keyword evidence="3 7" id="KW-1133">Transmembrane helix</keyword>
<feature type="domain" description="Rhodopsin" evidence="8">
    <location>
        <begin position="32"/>
        <end position="279"/>
    </location>
</feature>
<evidence type="ECO:0000256" key="7">
    <source>
        <dbReference type="SAM" id="Phobius"/>
    </source>
</evidence>
<dbReference type="Pfam" id="PF20684">
    <property type="entry name" value="Fung_rhodopsin"/>
    <property type="match status" value="1"/>
</dbReference>
<feature type="transmembrane region" description="Helical" evidence="7">
    <location>
        <begin position="184"/>
        <end position="206"/>
    </location>
</feature>